<protein>
    <submittedName>
        <fullName evidence="3">DUF4331 family protein</fullName>
    </submittedName>
</protein>
<feature type="signal peptide" evidence="2">
    <location>
        <begin position="1"/>
        <end position="24"/>
    </location>
</feature>
<dbReference type="RefSeq" id="WP_272005406.1">
    <property type="nucleotide sequence ID" value="NZ_JAQNDN010000021.1"/>
</dbReference>
<feature type="chain" id="PRO_5046901682" evidence="2">
    <location>
        <begin position="25"/>
        <end position="263"/>
    </location>
</feature>
<keyword evidence="4" id="KW-1185">Reference proteome</keyword>
<evidence type="ECO:0000256" key="2">
    <source>
        <dbReference type="SAM" id="SignalP"/>
    </source>
</evidence>
<dbReference type="EMBL" id="JAQNDN010000021">
    <property type="protein sequence ID" value="MDC0673014.1"/>
    <property type="molecule type" value="Genomic_DNA"/>
</dbReference>
<reference evidence="3 4" key="1">
    <citation type="submission" date="2022-11" db="EMBL/GenBank/DDBJ databases">
        <title>Minimal conservation of predation-associated metabolite biosynthetic gene clusters underscores biosynthetic potential of Myxococcota including descriptions for ten novel species: Archangium lansinium sp. nov., Myxococcus landrumus sp. nov., Nannocystis bai.</title>
        <authorList>
            <person name="Ahearne A."/>
            <person name="Stevens C."/>
            <person name="Dowd S."/>
        </authorList>
    </citation>
    <scope>NUCLEOTIDE SEQUENCE [LARGE SCALE GENOMIC DNA]</scope>
    <source>
        <strain evidence="3 4">NCELM</strain>
    </source>
</reference>
<proteinExistence type="predicted"/>
<evidence type="ECO:0000313" key="4">
    <source>
        <dbReference type="Proteomes" id="UP001217838"/>
    </source>
</evidence>
<gene>
    <name evidence="3" type="ORF">POL58_34995</name>
</gene>
<name>A0ABT5BFU2_9BACT</name>
<sequence length="263" mass="27447">MTNNASNYAVLAAALLFAPLSGCGDDKGTTDTDTTASTMQTTEPTSTTTTTATTMETPTTTDETTTVEPTTTTVTPTTAGTTETTGEDNGFVFPTDPPEAYTQIDRHGAVEAGTAGIAAAQGLGFNPGSDIAIRDDYNASNPAEDAAGMWLGEIGASVTFFHDAFDDDLMMLQLVPATVDETVMQAGPVIVPDTIKYDPSMPTGYPNGRALTDPVVDITLAAVLLKLGPDQPLTLFADLPLNPPENDVPFQAEFPFLAPPHLP</sequence>
<evidence type="ECO:0000313" key="3">
    <source>
        <dbReference type="EMBL" id="MDC0673014.1"/>
    </source>
</evidence>
<keyword evidence="2" id="KW-0732">Signal</keyword>
<accession>A0ABT5BFU2</accession>
<dbReference type="Pfam" id="PF14224">
    <property type="entry name" value="DUF4331"/>
    <property type="match status" value="1"/>
</dbReference>
<evidence type="ECO:0000256" key="1">
    <source>
        <dbReference type="SAM" id="MobiDB-lite"/>
    </source>
</evidence>
<feature type="region of interest" description="Disordered" evidence="1">
    <location>
        <begin position="28"/>
        <end position="92"/>
    </location>
</feature>
<organism evidence="3 4">
    <name type="scientific">Nannocystis radixulma</name>
    <dbReference type="NCBI Taxonomy" id="2995305"/>
    <lineage>
        <taxon>Bacteria</taxon>
        <taxon>Pseudomonadati</taxon>
        <taxon>Myxococcota</taxon>
        <taxon>Polyangia</taxon>
        <taxon>Nannocystales</taxon>
        <taxon>Nannocystaceae</taxon>
        <taxon>Nannocystis</taxon>
    </lineage>
</organism>
<dbReference type="InterPro" id="IPR025566">
    <property type="entry name" value="DUF4331"/>
</dbReference>
<dbReference type="Proteomes" id="UP001217838">
    <property type="component" value="Unassembled WGS sequence"/>
</dbReference>
<feature type="compositionally biased region" description="Low complexity" evidence="1">
    <location>
        <begin position="31"/>
        <end position="88"/>
    </location>
</feature>
<comment type="caution">
    <text evidence="3">The sequence shown here is derived from an EMBL/GenBank/DDBJ whole genome shotgun (WGS) entry which is preliminary data.</text>
</comment>